<dbReference type="EMBL" id="KL197717">
    <property type="protein sequence ID" value="KDQ58370.1"/>
    <property type="molecule type" value="Genomic_DNA"/>
</dbReference>
<dbReference type="AlphaFoldDB" id="A0A067PWY8"/>
<dbReference type="InParanoid" id="A0A067PWY8"/>
<name>A0A067PWY8_9AGAM</name>
<protein>
    <recommendedName>
        <fullName evidence="1">CHAT domain-containing protein</fullName>
    </recommendedName>
</protein>
<dbReference type="InterPro" id="IPR011990">
    <property type="entry name" value="TPR-like_helical_dom_sf"/>
</dbReference>
<dbReference type="Proteomes" id="UP000027265">
    <property type="component" value="Unassembled WGS sequence"/>
</dbReference>
<dbReference type="Pfam" id="PF12770">
    <property type="entry name" value="CHAT"/>
    <property type="match status" value="1"/>
</dbReference>
<keyword evidence="3" id="KW-1185">Reference proteome</keyword>
<evidence type="ECO:0000259" key="1">
    <source>
        <dbReference type="Pfam" id="PF12770"/>
    </source>
</evidence>
<reference evidence="3" key="1">
    <citation type="journal article" date="2014" name="Proc. Natl. Acad. Sci. U.S.A.">
        <title>Extensive sampling of basidiomycete genomes demonstrates inadequacy of the white-rot/brown-rot paradigm for wood decay fungi.</title>
        <authorList>
            <person name="Riley R."/>
            <person name="Salamov A.A."/>
            <person name="Brown D.W."/>
            <person name="Nagy L.G."/>
            <person name="Floudas D."/>
            <person name="Held B.W."/>
            <person name="Levasseur A."/>
            <person name="Lombard V."/>
            <person name="Morin E."/>
            <person name="Otillar R."/>
            <person name="Lindquist E.A."/>
            <person name="Sun H."/>
            <person name="LaButti K.M."/>
            <person name="Schmutz J."/>
            <person name="Jabbour D."/>
            <person name="Luo H."/>
            <person name="Baker S.E."/>
            <person name="Pisabarro A.G."/>
            <person name="Walton J.D."/>
            <person name="Blanchette R.A."/>
            <person name="Henrissat B."/>
            <person name="Martin F."/>
            <person name="Cullen D."/>
            <person name="Hibbett D.S."/>
            <person name="Grigoriev I.V."/>
        </authorList>
    </citation>
    <scope>NUCLEOTIDE SEQUENCE [LARGE SCALE GENOMIC DNA]</scope>
    <source>
        <strain evidence="3">MUCL 33604</strain>
    </source>
</reference>
<dbReference type="Gene3D" id="1.25.40.10">
    <property type="entry name" value="Tetratricopeptide repeat domain"/>
    <property type="match status" value="3"/>
</dbReference>
<dbReference type="OrthoDB" id="9991317at2759"/>
<proteinExistence type="predicted"/>
<dbReference type="InterPro" id="IPR024983">
    <property type="entry name" value="CHAT_dom"/>
</dbReference>
<accession>A0A067PWY8</accession>
<feature type="domain" description="CHAT" evidence="1">
    <location>
        <begin position="842"/>
        <end position="1140"/>
    </location>
</feature>
<dbReference type="SUPFAM" id="SSF48452">
    <property type="entry name" value="TPR-like"/>
    <property type="match status" value="1"/>
</dbReference>
<dbReference type="STRING" id="933084.A0A067PWY8"/>
<organism evidence="2 3">
    <name type="scientific">Jaapia argillacea MUCL 33604</name>
    <dbReference type="NCBI Taxonomy" id="933084"/>
    <lineage>
        <taxon>Eukaryota</taxon>
        <taxon>Fungi</taxon>
        <taxon>Dikarya</taxon>
        <taxon>Basidiomycota</taxon>
        <taxon>Agaricomycotina</taxon>
        <taxon>Agaricomycetes</taxon>
        <taxon>Agaricomycetidae</taxon>
        <taxon>Jaapiales</taxon>
        <taxon>Jaapiaceae</taxon>
        <taxon>Jaapia</taxon>
    </lineage>
</organism>
<dbReference type="HOGENOM" id="CLU_001305_0_1_1"/>
<gene>
    <name evidence="2" type="ORF">JAAARDRAFT_665956</name>
</gene>
<evidence type="ECO:0000313" key="2">
    <source>
        <dbReference type="EMBL" id="KDQ58370.1"/>
    </source>
</evidence>
<sequence>MAHTPPDNSINHSCSPACIDAKIEKHRSALDKHPTANRKRARVLMALGAALNERFSELHQQADIDEAVESYRQSLTMVESDDRLRPRLLTGYGSALHNRFHSSHKLSDIDESILHHRQALELLHDGHTDQRQVLRGFLDALSCERRPVLDAPKLDEAVALSRRAVELSPPLEGCHLFLCHFLLQQFESSGKQREFDEVVQLLQDLENSDLDDSDKAITFCTIAFTLFHLFQKTDNLLLLDEAISLLRRARNLPHRPPEASASDANLAACLISRYEWLYEHQDVEAAENLEEAEIVCREALLQNPSAGRARQFALEQMADTFHHQFKRLGWSLGNAGKLNEAIAVLYEHLNSMHGDRHRASSLRDLANALHFRYKASPRNDSRDLDAAISLLRKALLLLPPRSRGRLDAAHDLASVLSSLFHHSGNSAFLDDAIQLQTGVLSDTPDQHPLRQRFTQGLGNIMLQKYYHSRQRQDLDECISLHTQALSLAGFPHGKASIYTNLIPALQASYYLTDSIKDLDLAISTCREALLEAPPSRGYHPSLSGYLGGLLTARFRLTKQPHDLHEAMSAFAVSVACEFTPVPQRFFCAQQWAKNADINGHESALEAYETAIGFLPRIAMLGLDISSRQHVLTSGIDGLARDGAAFAIREGKFEKAVEFLEEGRAVFWSQALQLRAPLDDLRSQAPELADQLEEISKQLERESLPDVRTTQDLSPEVTITAEKQSNDRLRLNDRWLACLEKVRSIKRFEKFLLPKKYPDLLFAAARGPVVILNASESRFDALILKGPETDILHVPLTHLTGDMKEELVGIRSLLTDAVPWTRGEDRNMRRKIRNYDPEVTMRRCLAMLWELVVEPVVRVLDLKKSASPPRVWWCPTGLFSSLPLHAAGIYNSHGVGEGISDYVISSYIPTLSTLLGRAPPKVDSFKMLVVVQPKSEGYQPLPNTTAELERIERVVDNHALVRYGIPEAPARVSDVLAEIPTASIVHFACHGRQDAHSTDPFLVKTRSQGPLNSALMLEDGPLKVTQIMELALKHESLVFLSACQTAVGDQSLPDESIHLAATMLFAGFRGAVGTLWSISDEDGPEVADTFYSQLFSSEQPTGASQLIPDTAEAARALHVAVGKLRAEGRSFTRWVPFIHLGY</sequence>
<evidence type="ECO:0000313" key="3">
    <source>
        <dbReference type="Proteomes" id="UP000027265"/>
    </source>
</evidence>